<dbReference type="Proteomes" id="UP000192758">
    <property type="component" value="Unassembled WGS sequence"/>
</dbReference>
<dbReference type="VEuPathDB" id="MicrosporidiaDB:EHP00_1606"/>
<comment type="caution">
    <text evidence="1">The sequence shown here is derived from an EMBL/GenBank/DDBJ whole genome shotgun (WGS) entry which is preliminary data.</text>
</comment>
<dbReference type="EMBL" id="MNPJ01000002">
    <property type="protein sequence ID" value="OQS55784.1"/>
    <property type="molecule type" value="Genomic_DNA"/>
</dbReference>
<protein>
    <submittedName>
        <fullName evidence="1">Uncharacterized protein</fullName>
    </submittedName>
</protein>
<reference evidence="1 2" key="1">
    <citation type="journal article" date="2017" name="Environ. Microbiol.">
        <title>Decay of the glycolytic pathway and adaptation to intranuclear parasitism within Enterocytozoonidae microsporidia.</title>
        <authorList>
            <person name="Wiredu Boakye D."/>
            <person name="Jaroenlak P."/>
            <person name="Prachumwat A."/>
            <person name="Williams T.A."/>
            <person name="Bateman K.S."/>
            <person name="Itsathitphaisarn O."/>
            <person name="Sritunyalucksana K."/>
            <person name="Paszkiewicz K.H."/>
            <person name="Moore K.A."/>
            <person name="Stentiford G.D."/>
            <person name="Williams B.A."/>
        </authorList>
    </citation>
    <scope>NUCLEOTIDE SEQUENCE [LARGE SCALE GENOMIC DNA]</scope>
    <source>
        <strain evidence="1 2">TH1</strain>
    </source>
</reference>
<evidence type="ECO:0000313" key="1">
    <source>
        <dbReference type="EMBL" id="OQS55784.1"/>
    </source>
</evidence>
<dbReference type="AlphaFoldDB" id="A0A1W0E951"/>
<accession>A0A1W0E951</accession>
<sequence>MQDKNFGKEEGWTDVTDVGKELIKKHKMAQMHMQINPHCLDNTTFHNQNKQIYSEIRENYGRQTINQTLPNKFKNHEKTGSVTTNDLNQSNLNLINNYNIQTNSGFTQNNGITQSLHQNQIYRRKILNQQNFDQKPPLVGKNLKGQTSFNLKRNNYLQGLYGANNFSAIGAPNLTQRLKAYKNHEDFFFEKSRESLLRMLIKERQEYFKSKKLWMHFDYCLCNGSIRKIFFNQGQHETRLFDKKKCICKSIYSIKKKKQ</sequence>
<name>A0A1W0E951_9MICR</name>
<proteinExistence type="predicted"/>
<organism evidence="1 2">
    <name type="scientific">Ecytonucleospora hepatopenaei</name>
    <dbReference type="NCBI Taxonomy" id="646526"/>
    <lineage>
        <taxon>Eukaryota</taxon>
        <taxon>Fungi</taxon>
        <taxon>Fungi incertae sedis</taxon>
        <taxon>Microsporidia</taxon>
        <taxon>Enterocytozoonidae</taxon>
        <taxon>Ecytonucleospora</taxon>
    </lineage>
</organism>
<gene>
    <name evidence="1" type="ORF">EHP00_1606</name>
</gene>
<evidence type="ECO:0000313" key="2">
    <source>
        <dbReference type="Proteomes" id="UP000192758"/>
    </source>
</evidence>
<keyword evidence="2" id="KW-1185">Reference proteome</keyword>